<dbReference type="InterPro" id="IPR001387">
    <property type="entry name" value="Cro/C1-type_HTH"/>
</dbReference>
<dbReference type="PANTHER" id="PTHR46797:SF24">
    <property type="entry name" value="DNA-BINDING PHAGE PROTEIN"/>
    <property type="match status" value="1"/>
</dbReference>
<reference evidence="3" key="1">
    <citation type="submission" date="2022-09" db="EMBL/GenBank/DDBJ databases">
        <title>Intensive care unit water sources are persistently colonized with multi-drug resistant bacteria and are the site of extensive horizontal gene transfer of antibiotic resistance genes.</title>
        <authorList>
            <person name="Diorio-Toth L."/>
        </authorList>
    </citation>
    <scope>NUCLEOTIDE SEQUENCE</scope>
    <source>
        <strain evidence="3">GD03936</strain>
    </source>
</reference>
<evidence type="ECO:0000256" key="1">
    <source>
        <dbReference type="ARBA" id="ARBA00023125"/>
    </source>
</evidence>
<gene>
    <name evidence="3" type="ORF">N5C39_09570</name>
</gene>
<dbReference type="SUPFAM" id="SSF47413">
    <property type="entry name" value="lambda repressor-like DNA-binding domains"/>
    <property type="match status" value="1"/>
</dbReference>
<accession>A0AA42TNN2</accession>
<dbReference type="GO" id="GO:0003700">
    <property type="term" value="F:DNA-binding transcription factor activity"/>
    <property type="evidence" value="ECO:0007669"/>
    <property type="project" value="TreeGrafter"/>
</dbReference>
<dbReference type="RefSeq" id="WP_280028526.1">
    <property type="nucleotide sequence ID" value="NZ_JAOCAP010000003.1"/>
</dbReference>
<evidence type="ECO:0000313" key="4">
    <source>
        <dbReference type="Proteomes" id="UP001158416"/>
    </source>
</evidence>
<dbReference type="Gene3D" id="1.10.260.40">
    <property type="entry name" value="lambda repressor-like DNA-binding domains"/>
    <property type="match status" value="1"/>
</dbReference>
<proteinExistence type="predicted"/>
<dbReference type="InterPro" id="IPR010982">
    <property type="entry name" value="Lambda_DNA-bd_dom_sf"/>
</dbReference>
<comment type="caution">
    <text evidence="3">The sequence shown here is derived from an EMBL/GenBank/DDBJ whole genome shotgun (WGS) entry which is preliminary data.</text>
</comment>
<evidence type="ECO:0000259" key="2">
    <source>
        <dbReference type="PROSITE" id="PS50943"/>
    </source>
</evidence>
<feature type="domain" description="HTH cro/C1-type" evidence="2">
    <location>
        <begin position="8"/>
        <end position="62"/>
    </location>
</feature>
<protein>
    <submittedName>
        <fullName evidence="3">Helix-turn-helix domain-containing protein</fullName>
    </submittedName>
</protein>
<dbReference type="CDD" id="cd00093">
    <property type="entry name" value="HTH_XRE"/>
    <property type="match status" value="1"/>
</dbReference>
<name>A0AA42TNN2_9ENTR</name>
<organism evidence="3 4">
    <name type="scientific">Enterobacter bugandensis</name>
    <dbReference type="NCBI Taxonomy" id="881260"/>
    <lineage>
        <taxon>Bacteria</taxon>
        <taxon>Pseudomonadati</taxon>
        <taxon>Pseudomonadota</taxon>
        <taxon>Gammaproteobacteria</taxon>
        <taxon>Enterobacterales</taxon>
        <taxon>Enterobacteriaceae</taxon>
        <taxon>Enterobacter</taxon>
    </lineage>
</organism>
<dbReference type="NCBIfam" id="NF007257">
    <property type="entry name" value="PRK09706.1"/>
    <property type="match status" value="1"/>
</dbReference>
<dbReference type="Proteomes" id="UP001158416">
    <property type="component" value="Unassembled WGS sequence"/>
</dbReference>
<dbReference type="GO" id="GO:0003677">
    <property type="term" value="F:DNA binding"/>
    <property type="evidence" value="ECO:0007669"/>
    <property type="project" value="UniProtKB-KW"/>
</dbReference>
<dbReference type="SMART" id="SM00530">
    <property type="entry name" value="HTH_XRE"/>
    <property type="match status" value="1"/>
</dbReference>
<dbReference type="AlphaFoldDB" id="A0AA42TNN2"/>
<dbReference type="EMBL" id="JAOCAP010000003">
    <property type="protein sequence ID" value="MDH1318614.1"/>
    <property type="molecule type" value="Genomic_DNA"/>
</dbReference>
<dbReference type="PROSITE" id="PS50943">
    <property type="entry name" value="HTH_CROC1"/>
    <property type="match status" value="1"/>
</dbReference>
<keyword evidence="1" id="KW-0238">DNA-binding</keyword>
<dbReference type="InterPro" id="IPR050807">
    <property type="entry name" value="TransReg_Diox_bact_type"/>
</dbReference>
<evidence type="ECO:0000313" key="3">
    <source>
        <dbReference type="EMBL" id="MDH1318614.1"/>
    </source>
</evidence>
<sequence length="139" mass="16059">MKTIGQRIKERRSALKYTQRSLGKQAGVAHVTISQWERDETSPRGDNLFKLAAALNVEPGWIIKGDEGYEPPPAESYRLLSPQQLQLLELFDKLPNSEKEQHIINLRDKVKDYDETFNDLIKTKSKEEILQILKNLDIK</sequence>
<dbReference type="Pfam" id="PF01381">
    <property type="entry name" value="HTH_3"/>
    <property type="match status" value="1"/>
</dbReference>
<dbReference type="PANTHER" id="PTHR46797">
    <property type="entry name" value="HTH-TYPE TRANSCRIPTIONAL REGULATOR"/>
    <property type="match status" value="1"/>
</dbReference>
<dbReference type="GO" id="GO:0005829">
    <property type="term" value="C:cytosol"/>
    <property type="evidence" value="ECO:0007669"/>
    <property type="project" value="TreeGrafter"/>
</dbReference>